<evidence type="ECO:0000313" key="2">
    <source>
        <dbReference type="EMBL" id="SNC77627.1"/>
    </source>
</evidence>
<keyword evidence="1" id="KW-0472">Membrane</keyword>
<accession>A0A212UH97</accession>
<evidence type="ECO:0000256" key="1">
    <source>
        <dbReference type="SAM" id="Phobius"/>
    </source>
</evidence>
<evidence type="ECO:0008006" key="4">
    <source>
        <dbReference type="Google" id="ProtNLM"/>
    </source>
</evidence>
<name>A0A212UH97_9BACT</name>
<dbReference type="RefSeq" id="WP_141106659.1">
    <property type="nucleotide sequence ID" value="NZ_FYEW01000004.1"/>
</dbReference>
<evidence type="ECO:0000313" key="3">
    <source>
        <dbReference type="Proteomes" id="UP000198131"/>
    </source>
</evidence>
<dbReference type="AlphaFoldDB" id="A0A212UH97"/>
<gene>
    <name evidence="2" type="ORF">SAMN06265337_4224</name>
</gene>
<protein>
    <recommendedName>
        <fullName evidence="4">DUF3137 domain-containing protein</fullName>
    </recommendedName>
</protein>
<feature type="transmembrane region" description="Helical" evidence="1">
    <location>
        <begin position="33"/>
        <end position="54"/>
    </location>
</feature>
<organism evidence="2 3">
    <name type="scientific">Hymenobacter gelipurpurascens</name>
    <dbReference type="NCBI Taxonomy" id="89968"/>
    <lineage>
        <taxon>Bacteria</taxon>
        <taxon>Pseudomonadati</taxon>
        <taxon>Bacteroidota</taxon>
        <taxon>Cytophagia</taxon>
        <taxon>Cytophagales</taxon>
        <taxon>Hymenobacteraceae</taxon>
        <taxon>Hymenobacter</taxon>
    </lineage>
</organism>
<sequence>MENSNHNLTELTFDETIALAKLYSKNTPRKSVLLGYTLIILWLSLTSLTCYFLIKFSLFYNIKLNYFSFLLIFFVSICPFFQLLEAGNKLLKKNGLEVLQNRHYGLYLRRITDEYWGDILKWGFIRTPETNLSSLLKKTAPLIALGKESEEMAFGGYRLFITDAKWQLIVYNIIRFSHYIVLRWSNTENLTWEIITIRKVYNPLRFILYFEEIDLTDLKRLNDLNLFEEIVIDFTTQFIAFDKNWKPYIPYFKKIKKNEIYFQLMEFVKTKFLKELV</sequence>
<keyword evidence="3" id="KW-1185">Reference proteome</keyword>
<feature type="transmembrane region" description="Helical" evidence="1">
    <location>
        <begin position="66"/>
        <end position="84"/>
    </location>
</feature>
<keyword evidence="1" id="KW-1133">Transmembrane helix</keyword>
<dbReference type="EMBL" id="FYEW01000004">
    <property type="protein sequence ID" value="SNC77627.1"/>
    <property type="molecule type" value="Genomic_DNA"/>
</dbReference>
<reference evidence="3" key="1">
    <citation type="submission" date="2017-06" db="EMBL/GenBank/DDBJ databases">
        <authorList>
            <person name="Varghese N."/>
            <person name="Submissions S."/>
        </authorList>
    </citation>
    <scope>NUCLEOTIDE SEQUENCE [LARGE SCALE GENOMIC DNA]</scope>
    <source>
        <strain evidence="3">DSM 11116</strain>
    </source>
</reference>
<dbReference type="Proteomes" id="UP000198131">
    <property type="component" value="Unassembled WGS sequence"/>
</dbReference>
<keyword evidence="1" id="KW-0812">Transmembrane</keyword>
<proteinExistence type="predicted"/>